<feature type="compositionally biased region" description="Basic and acidic residues" evidence="1">
    <location>
        <begin position="1"/>
        <end position="12"/>
    </location>
</feature>
<name>E8TNI6_MESCW</name>
<dbReference type="PATRIC" id="fig|765698.3.peg.4254"/>
<dbReference type="KEGG" id="mci:Mesci_3749"/>
<feature type="region of interest" description="Disordered" evidence="1">
    <location>
        <begin position="1"/>
        <end position="22"/>
    </location>
</feature>
<evidence type="ECO:0000313" key="4">
    <source>
        <dbReference type="Proteomes" id="UP000007471"/>
    </source>
</evidence>
<dbReference type="Proteomes" id="UP000007471">
    <property type="component" value="Chromosome"/>
</dbReference>
<dbReference type="OrthoDB" id="8021130at2"/>
<evidence type="ECO:0000259" key="2">
    <source>
        <dbReference type="Pfam" id="PF21834"/>
    </source>
</evidence>
<protein>
    <recommendedName>
        <fullName evidence="2">DUF6894 domain-containing protein</fullName>
    </recommendedName>
</protein>
<gene>
    <name evidence="3" type="ordered locus">Mesci_3749</name>
</gene>
<feature type="domain" description="DUF6894" evidence="2">
    <location>
        <begin position="3"/>
        <end position="74"/>
    </location>
</feature>
<organism evidence="3 4">
    <name type="scientific">Mesorhizobium ciceri biovar biserrulae (strain HAMBI 2942 / LMG 23838 / WSM1271)</name>
    <dbReference type="NCBI Taxonomy" id="765698"/>
    <lineage>
        <taxon>Bacteria</taxon>
        <taxon>Pseudomonadati</taxon>
        <taxon>Pseudomonadota</taxon>
        <taxon>Alphaproteobacteria</taxon>
        <taxon>Hyphomicrobiales</taxon>
        <taxon>Phyllobacteriaceae</taxon>
        <taxon>Mesorhizobium</taxon>
    </lineage>
</organism>
<proteinExistence type="predicted"/>
<reference evidence="4" key="1">
    <citation type="submission" date="2011-01" db="EMBL/GenBank/DDBJ databases">
        <title>Complete sequence of chromosome of Mesorhizobium ciceri bv. biserrulae WSM1271.</title>
        <authorList>
            <person name="Lucas S."/>
            <person name="Copeland A."/>
            <person name="Lapidus A."/>
            <person name="Cheng J.-F."/>
            <person name="Goodwin L."/>
            <person name="Pitluck S."/>
            <person name="Teshima H."/>
            <person name="Detter J.C."/>
            <person name="Han C."/>
            <person name="Tapia R."/>
            <person name="Land M."/>
            <person name="Hauser L."/>
            <person name="Kyrpides N."/>
            <person name="Ivanova N."/>
            <person name="Nandasena K."/>
            <person name="Reeve W.G."/>
            <person name="Howieson J.G."/>
            <person name="O'Hara G."/>
            <person name="Tiwari R.P."/>
            <person name="Woyke T."/>
        </authorList>
    </citation>
    <scope>NUCLEOTIDE SEQUENCE [LARGE SCALE GENOMIC DNA]</scope>
    <source>
        <strain evidence="4">HAMBI 2942 / LMG 23838 / WSM1271</strain>
    </source>
</reference>
<sequence>MSRYFFDLRDESGSLQEDPEGQEFSDLASAEENAMASAKEILAEELLHGRPLRTGLTFEIFDENRNLVLRFPFALAAEKAGAPP</sequence>
<evidence type="ECO:0000313" key="3">
    <source>
        <dbReference type="EMBL" id="ADV12868.1"/>
    </source>
</evidence>
<dbReference type="AlphaFoldDB" id="E8TNI6"/>
<dbReference type="Pfam" id="PF21834">
    <property type="entry name" value="DUF6894"/>
    <property type="match status" value="1"/>
</dbReference>
<evidence type="ECO:0000256" key="1">
    <source>
        <dbReference type="SAM" id="MobiDB-lite"/>
    </source>
</evidence>
<accession>E8TNI6</accession>
<dbReference type="RefSeq" id="WP_013531535.1">
    <property type="nucleotide sequence ID" value="NC_014923.1"/>
</dbReference>
<dbReference type="EMBL" id="CP002447">
    <property type="protein sequence ID" value="ADV12868.1"/>
    <property type="molecule type" value="Genomic_DNA"/>
</dbReference>
<dbReference type="InterPro" id="IPR054189">
    <property type="entry name" value="DUF6894"/>
</dbReference>
<dbReference type="HOGENOM" id="CLU_163135_2_1_5"/>